<evidence type="ECO:0000256" key="3">
    <source>
        <dbReference type="PIRSR" id="PIRSR004848-1"/>
    </source>
</evidence>
<dbReference type="EMBL" id="QOKW01000003">
    <property type="protein sequence ID" value="KAA0682845.1"/>
    <property type="molecule type" value="Genomic_DNA"/>
</dbReference>
<name>A0A9W7U073_9PROT</name>
<evidence type="ECO:0000256" key="2">
    <source>
        <dbReference type="HAMAP-Rule" id="MF_02087"/>
    </source>
</evidence>
<proteinExistence type="inferred from homology"/>
<dbReference type="Proteomes" id="UP000480854">
    <property type="component" value="Unassembled WGS sequence"/>
</dbReference>
<dbReference type="InterPro" id="IPR001608">
    <property type="entry name" value="Ala_racemase_N"/>
</dbReference>
<dbReference type="PIRSF" id="PIRSF004848">
    <property type="entry name" value="YBL036c_PLPDEIII"/>
    <property type="match status" value="1"/>
</dbReference>
<feature type="domain" description="Alanine racemase N-terminal" evidence="5">
    <location>
        <begin position="42"/>
        <end position="234"/>
    </location>
</feature>
<comment type="function">
    <text evidence="2">Pyridoxal 5'-phosphate (PLP)-binding protein, which is involved in PLP homeostasis.</text>
</comment>
<evidence type="ECO:0000313" key="6">
    <source>
        <dbReference type="EMBL" id="KAA0682845.1"/>
    </source>
</evidence>
<dbReference type="RefSeq" id="WP_149467861.1">
    <property type="nucleotide sequence ID" value="NZ_QOKW01000003.1"/>
</dbReference>
<reference evidence="6 7" key="1">
    <citation type="submission" date="2018-07" db="EMBL/GenBank/DDBJ databases">
        <title>Genome sequence of Azospirillum sp. ATCC 49961.</title>
        <authorList>
            <person name="Sant'Anna F.H."/>
            <person name="Baldani J.I."/>
            <person name="Zilli J.E."/>
            <person name="Reis V.M."/>
            <person name="Hartmann A."/>
            <person name="Cruz L."/>
            <person name="de Souza E.M."/>
            <person name="de Oliveira Pedrosa F."/>
            <person name="Passaglia L.M.P."/>
        </authorList>
    </citation>
    <scope>NUCLEOTIDE SEQUENCE [LARGE SCALE GENOMIC DNA]</scope>
    <source>
        <strain evidence="6 7">ATCC 49961</strain>
    </source>
</reference>
<evidence type="ECO:0000313" key="7">
    <source>
        <dbReference type="Proteomes" id="UP000480854"/>
    </source>
</evidence>
<dbReference type="SUPFAM" id="SSF51419">
    <property type="entry name" value="PLP-binding barrel"/>
    <property type="match status" value="1"/>
</dbReference>
<dbReference type="AlphaFoldDB" id="A0A9W7U073"/>
<comment type="caution">
    <text evidence="6">The sequence shown here is derived from an EMBL/GenBank/DDBJ whole genome shotgun (WGS) entry which is preliminary data.</text>
</comment>
<dbReference type="InterPro" id="IPR029066">
    <property type="entry name" value="PLP-binding_barrel"/>
</dbReference>
<dbReference type="Pfam" id="PF01168">
    <property type="entry name" value="Ala_racemase_N"/>
    <property type="match status" value="1"/>
</dbReference>
<comment type="cofactor">
    <cofactor evidence="3">
        <name>pyridoxal 5'-phosphate</name>
        <dbReference type="ChEBI" id="CHEBI:597326"/>
    </cofactor>
</comment>
<evidence type="ECO:0000256" key="1">
    <source>
        <dbReference type="ARBA" id="ARBA00022898"/>
    </source>
</evidence>
<gene>
    <name evidence="6" type="ORF">DS843_05385</name>
</gene>
<comment type="similarity">
    <text evidence="2 4">Belongs to the pyridoxal phosphate-binding protein YggS/PROSC family.</text>
</comment>
<dbReference type="GO" id="GO:0030170">
    <property type="term" value="F:pyridoxal phosphate binding"/>
    <property type="evidence" value="ECO:0007669"/>
    <property type="project" value="UniProtKB-UniRule"/>
</dbReference>
<evidence type="ECO:0000256" key="4">
    <source>
        <dbReference type="RuleBase" id="RU004514"/>
    </source>
</evidence>
<protein>
    <recommendedName>
        <fullName evidence="2">Pyridoxal phosphate homeostasis protein</fullName>
        <shortName evidence="2">PLP homeostasis protein</shortName>
    </recommendedName>
</protein>
<dbReference type="HAMAP" id="MF_02087">
    <property type="entry name" value="PLP_homeostasis"/>
    <property type="match status" value="1"/>
</dbReference>
<keyword evidence="1 2" id="KW-0663">Pyridoxal phosphate</keyword>
<sequence>MSASHTDTTPGAPNDTVTARLEAVRRAILESCTAGGRDPGAVTLVAVSKTHPAEAVEEALAAGQRVFGENRVQEAKAKFPALRDRFPDLELHLIGPLQTNKVKDAVALFDVIQTVDRPKLAEALADEMARSGRRPRCLIEVNTGEEPQKAGIPPAELEAFLAACRGTWNLPVTGLMCIPPVDEEPAMHFALLADMARRAGLPEVSMGMSGDYETAIRFGATHVRVGTAIFGARPYPAAG</sequence>
<keyword evidence="7" id="KW-1185">Reference proteome</keyword>
<evidence type="ECO:0000259" key="5">
    <source>
        <dbReference type="Pfam" id="PF01168"/>
    </source>
</evidence>
<dbReference type="FunFam" id="3.20.20.10:FF:000018">
    <property type="entry name" value="Pyridoxal phosphate homeostasis protein"/>
    <property type="match status" value="1"/>
</dbReference>
<organism evidence="6 7">
    <name type="scientific">Roseomonas genomospecies 6</name>
    <dbReference type="NCBI Taxonomy" id="214106"/>
    <lineage>
        <taxon>Bacteria</taxon>
        <taxon>Pseudomonadati</taxon>
        <taxon>Pseudomonadota</taxon>
        <taxon>Alphaproteobacteria</taxon>
        <taxon>Acetobacterales</taxon>
        <taxon>Roseomonadaceae</taxon>
        <taxon>Roseomonas</taxon>
    </lineage>
</organism>
<dbReference type="NCBIfam" id="TIGR00044">
    <property type="entry name" value="YggS family pyridoxal phosphate-dependent enzyme"/>
    <property type="match status" value="1"/>
</dbReference>
<dbReference type="OrthoDB" id="9804072at2"/>
<dbReference type="PANTHER" id="PTHR10146:SF14">
    <property type="entry name" value="PYRIDOXAL PHOSPHATE HOMEOSTASIS PROTEIN"/>
    <property type="match status" value="1"/>
</dbReference>
<dbReference type="PANTHER" id="PTHR10146">
    <property type="entry name" value="PROLINE SYNTHETASE CO-TRANSCRIBED BACTERIAL HOMOLOG PROTEIN"/>
    <property type="match status" value="1"/>
</dbReference>
<dbReference type="InterPro" id="IPR011078">
    <property type="entry name" value="PyrdxlP_homeostasis"/>
</dbReference>
<dbReference type="Gene3D" id="3.20.20.10">
    <property type="entry name" value="Alanine racemase"/>
    <property type="match status" value="1"/>
</dbReference>
<accession>A0A9W7U073</accession>
<dbReference type="CDD" id="cd00635">
    <property type="entry name" value="PLPDE_III_YBL036c_like"/>
    <property type="match status" value="1"/>
</dbReference>
<feature type="modified residue" description="N6-(pyridoxal phosphate)lysine" evidence="2 3">
    <location>
        <position position="49"/>
    </location>
</feature>